<gene>
    <name evidence="1" type="ORF">P5673_025113</name>
</gene>
<name>A0AAD9Q2Q4_ACRCE</name>
<sequence>MDHFTKSVLESGLQAKDIIQVSMDGPSVNWKFYGELKKKVNNDYGTTLINIGSCGFHVVHNSFKRGMDATGWQVSSFLSSLYYLFKDAPARREDFVTISGSTLMPLKFVAHRWLENVPVCQRALMLWDSVADYVKATEDGRVNRPKTKSYEVVKECLKDPCFVAKSLMRRFIKSDILQDATDEQLVKIKVADQKIHVNHKRVDVGFASEKLKGTGSCKPSEKQVMEFRMESKTFLIQLLEKMLEKCPVSYSLVRHVSCLNPVKMASNKEACSVKFKKVLRLLVNAERVKEEECDTLLQQFAMFLDSIPVFGSERFANFQSAEDRVDTLFFECLANESYKSLLSVVKLILILSHGQATVERGFSVNKEVEVENLKENILVAQRIVCDHVNSVGGVLKVELSKPLLLSVKMSRQRCKKYLDQEREKKKTEQERSRRKCVLEEIEEVKKKEEEN</sequence>
<evidence type="ECO:0000313" key="2">
    <source>
        <dbReference type="Proteomes" id="UP001249851"/>
    </source>
</evidence>
<keyword evidence="2" id="KW-1185">Reference proteome</keyword>
<protein>
    <submittedName>
        <fullName evidence="1">Uncharacterized protein</fullName>
    </submittedName>
</protein>
<organism evidence="1 2">
    <name type="scientific">Acropora cervicornis</name>
    <name type="common">Staghorn coral</name>
    <dbReference type="NCBI Taxonomy" id="6130"/>
    <lineage>
        <taxon>Eukaryota</taxon>
        <taxon>Metazoa</taxon>
        <taxon>Cnidaria</taxon>
        <taxon>Anthozoa</taxon>
        <taxon>Hexacorallia</taxon>
        <taxon>Scleractinia</taxon>
        <taxon>Astrocoeniina</taxon>
        <taxon>Acroporidae</taxon>
        <taxon>Acropora</taxon>
    </lineage>
</organism>
<dbReference type="Proteomes" id="UP001249851">
    <property type="component" value="Unassembled WGS sequence"/>
</dbReference>
<proteinExistence type="predicted"/>
<reference evidence="1" key="2">
    <citation type="journal article" date="2023" name="Science">
        <title>Genomic signatures of disease resistance in endangered staghorn corals.</title>
        <authorList>
            <person name="Vollmer S.V."/>
            <person name="Selwyn J.D."/>
            <person name="Despard B.A."/>
            <person name="Roesel C.L."/>
        </authorList>
    </citation>
    <scope>NUCLEOTIDE SEQUENCE</scope>
    <source>
        <strain evidence="1">K2</strain>
    </source>
</reference>
<dbReference type="PANTHER" id="PTHR37162:SF11">
    <property type="match status" value="1"/>
</dbReference>
<accession>A0AAD9Q2Q4</accession>
<dbReference type="AlphaFoldDB" id="A0AAD9Q2Q4"/>
<reference evidence="1" key="1">
    <citation type="journal article" date="2023" name="G3 (Bethesda)">
        <title>Whole genome assembly and annotation of the endangered Caribbean coral Acropora cervicornis.</title>
        <authorList>
            <person name="Selwyn J.D."/>
            <person name="Vollmer S.V."/>
        </authorList>
    </citation>
    <scope>NUCLEOTIDE SEQUENCE</scope>
    <source>
        <strain evidence="1">K2</strain>
    </source>
</reference>
<evidence type="ECO:0000313" key="1">
    <source>
        <dbReference type="EMBL" id="KAK2553619.1"/>
    </source>
</evidence>
<comment type="caution">
    <text evidence="1">The sequence shown here is derived from an EMBL/GenBank/DDBJ whole genome shotgun (WGS) entry which is preliminary data.</text>
</comment>
<dbReference type="EMBL" id="JARQWQ010000076">
    <property type="protein sequence ID" value="KAK2553619.1"/>
    <property type="molecule type" value="Genomic_DNA"/>
</dbReference>
<dbReference type="PANTHER" id="PTHR37162">
    <property type="entry name" value="HAT FAMILY DIMERISATION DOMAINCONTAINING PROTEIN-RELATED"/>
    <property type="match status" value="1"/>
</dbReference>